<dbReference type="Gene3D" id="3.30.310.50">
    <property type="entry name" value="Alpha-D-phosphohexomutase, C-terminal domain"/>
    <property type="match status" value="1"/>
</dbReference>
<dbReference type="Pfam" id="PF09981">
    <property type="entry name" value="DUF2218"/>
    <property type="match status" value="1"/>
</dbReference>
<name>A0A975P7N5_9RHOB</name>
<proteinExistence type="predicted"/>
<organism evidence="1 2">
    <name type="scientific">Gemmobacter fulvus</name>
    <dbReference type="NCBI Taxonomy" id="2840474"/>
    <lineage>
        <taxon>Bacteria</taxon>
        <taxon>Pseudomonadati</taxon>
        <taxon>Pseudomonadota</taxon>
        <taxon>Alphaproteobacteria</taxon>
        <taxon>Rhodobacterales</taxon>
        <taxon>Paracoccaceae</taxon>
        <taxon>Gemmobacter</taxon>
    </lineage>
</organism>
<accession>A0A975P7N5</accession>
<protein>
    <submittedName>
        <fullName evidence="1">DUF2218 domain-containing protein</fullName>
    </submittedName>
</protein>
<dbReference type="KEGG" id="gfu:KM031_05665"/>
<gene>
    <name evidence="1" type="ORF">KM031_05665</name>
</gene>
<dbReference type="InterPro" id="IPR014543">
    <property type="entry name" value="UCP028291"/>
</dbReference>
<dbReference type="RefSeq" id="WP_215503565.1">
    <property type="nucleotide sequence ID" value="NZ_CP076361.1"/>
</dbReference>
<sequence length="103" mass="11657">MRITTGYYASENGSKYLQQLCKHFQHKITVRFDAEEGRFATETGTAHLRADAKGLTVQLTAEDTKGLIDLRYMIDKHLVNFAWREGFTGCAWRMEDDGGTPPA</sequence>
<dbReference type="Proteomes" id="UP000679352">
    <property type="component" value="Chromosome"/>
</dbReference>
<keyword evidence="2" id="KW-1185">Reference proteome</keyword>
<evidence type="ECO:0000313" key="2">
    <source>
        <dbReference type="Proteomes" id="UP000679352"/>
    </source>
</evidence>
<reference evidence="1" key="1">
    <citation type="submission" date="2021-06" db="EMBL/GenBank/DDBJ databases">
        <title>Direct submission.</title>
        <authorList>
            <person name="Lee C.-S."/>
            <person name="Jin L."/>
        </authorList>
    </citation>
    <scope>NUCLEOTIDE SEQUENCE</scope>
    <source>
        <strain evidence="1">Con5</strain>
    </source>
</reference>
<dbReference type="EMBL" id="CP076361">
    <property type="protein sequence ID" value="QWK91374.1"/>
    <property type="molecule type" value="Genomic_DNA"/>
</dbReference>
<dbReference type="AlphaFoldDB" id="A0A975P7N5"/>
<evidence type="ECO:0000313" key="1">
    <source>
        <dbReference type="EMBL" id="QWK91374.1"/>
    </source>
</evidence>